<dbReference type="EMBL" id="JADCUA010000003">
    <property type="protein sequence ID" value="KAH9841822.1"/>
    <property type="molecule type" value="Genomic_DNA"/>
</dbReference>
<feature type="region of interest" description="Disordered" evidence="1">
    <location>
        <begin position="555"/>
        <end position="583"/>
    </location>
</feature>
<feature type="region of interest" description="Disordered" evidence="1">
    <location>
        <begin position="592"/>
        <end position="611"/>
    </location>
</feature>
<feature type="compositionally biased region" description="Low complexity" evidence="1">
    <location>
        <begin position="71"/>
        <end position="80"/>
    </location>
</feature>
<feature type="compositionally biased region" description="Polar residues" evidence="1">
    <location>
        <begin position="175"/>
        <end position="184"/>
    </location>
</feature>
<sequence>MENRTPMSEKAAGKQRARAMSETDDNEDPPLEGLDWPPTPPRPRPAYTGMGHDTPGTDSVGLQSHPPPTPTAARPAALHPTSRDMHTAPSHASHGSYTPAASYPQSQYPSTPYTISHHRSPAAAPEPYRSFPTGSPHSLSHLPHGEPPSRWVFSSEDRGEPAPARTPSAPAGRDYTSQPAQRPSNRFPPPARGRSPPVNVKEEPRSDNEDFPEVSEILSQRMPAAKPPSRSQKPASSRANPKPVASKAAPKPASKAKGPAAPPSARKRGRSPQGAAQVASAAPRRGGRQPGATTYTEADYRAMMDFVRDVLPLGPDEWARVRSLYNERAQREGRPERQVKPLRSKFESLARTPKPTGDAEVPWWVEEAWIIDNSINERAHVRPLDDDEGIDGVGGAQGDEHDVIEIFDSDEEEPIVKPDPDSVPAPLRKKLKTGVTTTTAASSTPGRQPRTTGPSVSASPSPVTTSAGSGPLASRPTRSGISNNLLNNLATAFDPATQTAREDARAARQMENTVLQMLLNEMHSTRDRTDTLLERLAEQTRRADRLENELHRREWERRHDSQPLYSSSSYLEPTGSASASSRLLPSAEPLAPQAIAGPSNWSSHHQQSPPPDLAQIAAMAALAREEAGDAYIHLHPSPQNAPVSFDQNHHSSSSEPSGLPTPSAENGLVVNPSLALTVVSALSRQQL</sequence>
<reference evidence="3 4" key="1">
    <citation type="journal article" date="2021" name="Environ. Microbiol.">
        <title>Gene family expansions and transcriptome signatures uncover fungal adaptations to wood decay.</title>
        <authorList>
            <person name="Hage H."/>
            <person name="Miyauchi S."/>
            <person name="Viragh M."/>
            <person name="Drula E."/>
            <person name="Min B."/>
            <person name="Chaduli D."/>
            <person name="Navarro D."/>
            <person name="Favel A."/>
            <person name="Norest M."/>
            <person name="Lesage-Meessen L."/>
            <person name="Balint B."/>
            <person name="Merenyi Z."/>
            <person name="de Eugenio L."/>
            <person name="Morin E."/>
            <person name="Martinez A.T."/>
            <person name="Baldrian P."/>
            <person name="Stursova M."/>
            <person name="Martinez M.J."/>
            <person name="Novotny C."/>
            <person name="Magnuson J.K."/>
            <person name="Spatafora J.W."/>
            <person name="Maurice S."/>
            <person name="Pangilinan J."/>
            <person name="Andreopoulos W."/>
            <person name="LaButti K."/>
            <person name="Hundley H."/>
            <person name="Na H."/>
            <person name="Kuo A."/>
            <person name="Barry K."/>
            <person name="Lipzen A."/>
            <person name="Henrissat B."/>
            <person name="Riley R."/>
            <person name="Ahrendt S."/>
            <person name="Nagy L.G."/>
            <person name="Grigoriev I.V."/>
            <person name="Martin F."/>
            <person name="Rosso M.N."/>
        </authorList>
    </citation>
    <scope>NUCLEOTIDE SEQUENCE [LARGE SCALE GENOMIC DNA]</scope>
    <source>
        <strain evidence="3 4">CIRM-BRFM 1785</strain>
    </source>
</reference>
<dbReference type="Pfam" id="PF20681">
    <property type="entry name" value="DUF6818"/>
    <property type="match status" value="1"/>
</dbReference>
<feature type="region of interest" description="Disordered" evidence="1">
    <location>
        <begin position="1"/>
        <end position="297"/>
    </location>
</feature>
<proteinExistence type="predicted"/>
<dbReference type="RefSeq" id="XP_047783121.1">
    <property type="nucleotide sequence ID" value="XM_047921388.1"/>
</dbReference>
<evidence type="ECO:0000313" key="4">
    <source>
        <dbReference type="Proteomes" id="UP000814176"/>
    </source>
</evidence>
<feature type="compositionally biased region" description="Polar residues" evidence="1">
    <location>
        <begin position="229"/>
        <end position="239"/>
    </location>
</feature>
<evidence type="ECO:0000256" key="1">
    <source>
        <dbReference type="SAM" id="MobiDB-lite"/>
    </source>
</evidence>
<protein>
    <recommendedName>
        <fullName evidence="2">DUF6818 domain-containing protein</fullName>
    </recommendedName>
</protein>
<feature type="region of interest" description="Disordered" evidence="1">
    <location>
        <begin position="629"/>
        <end position="667"/>
    </location>
</feature>
<feature type="compositionally biased region" description="Polar residues" evidence="1">
    <location>
        <begin position="103"/>
        <end position="114"/>
    </location>
</feature>
<evidence type="ECO:0000313" key="3">
    <source>
        <dbReference type="EMBL" id="KAH9841822.1"/>
    </source>
</evidence>
<accession>A0ABQ8KSU5</accession>
<dbReference type="GeneID" id="72002120"/>
<gene>
    <name evidence="3" type="ORF">C8Q71DRAFT_720904</name>
</gene>
<feature type="compositionally biased region" description="Low complexity" evidence="1">
    <location>
        <begin position="241"/>
        <end position="259"/>
    </location>
</feature>
<feature type="domain" description="DUF6818" evidence="2">
    <location>
        <begin position="312"/>
        <end position="388"/>
    </location>
</feature>
<feature type="compositionally biased region" description="Basic and acidic residues" evidence="1">
    <location>
        <begin position="328"/>
        <end position="348"/>
    </location>
</feature>
<organism evidence="3 4">
    <name type="scientific">Rhodofomes roseus</name>
    <dbReference type="NCBI Taxonomy" id="34475"/>
    <lineage>
        <taxon>Eukaryota</taxon>
        <taxon>Fungi</taxon>
        <taxon>Dikarya</taxon>
        <taxon>Basidiomycota</taxon>
        <taxon>Agaricomycotina</taxon>
        <taxon>Agaricomycetes</taxon>
        <taxon>Polyporales</taxon>
        <taxon>Rhodofomes</taxon>
    </lineage>
</organism>
<keyword evidence="4" id="KW-1185">Reference proteome</keyword>
<dbReference type="Proteomes" id="UP000814176">
    <property type="component" value="Unassembled WGS sequence"/>
</dbReference>
<dbReference type="PANTHER" id="PTHR34409">
    <property type="entry name" value="SET DOMAIN-CONTAINING PROTEIN"/>
    <property type="match status" value="1"/>
</dbReference>
<evidence type="ECO:0000259" key="2">
    <source>
        <dbReference type="Pfam" id="PF20681"/>
    </source>
</evidence>
<dbReference type="InterPro" id="IPR049203">
    <property type="entry name" value="DUF6818"/>
</dbReference>
<comment type="caution">
    <text evidence="3">The sequence shown here is derived from an EMBL/GenBank/DDBJ whole genome shotgun (WGS) entry which is preliminary data.</text>
</comment>
<name>A0ABQ8KSU5_9APHY</name>
<feature type="compositionally biased region" description="Polar residues" evidence="1">
    <location>
        <begin position="637"/>
        <end position="656"/>
    </location>
</feature>
<feature type="compositionally biased region" description="Low complexity" evidence="1">
    <location>
        <begin position="451"/>
        <end position="471"/>
    </location>
</feature>
<dbReference type="PANTHER" id="PTHR34409:SF1">
    <property type="entry name" value="MYB-LIKE DOMAIN-CONTAINING PROTEIN"/>
    <property type="match status" value="1"/>
</dbReference>
<feature type="region of interest" description="Disordered" evidence="1">
    <location>
        <begin position="327"/>
        <end position="358"/>
    </location>
</feature>
<feature type="region of interest" description="Disordered" evidence="1">
    <location>
        <begin position="408"/>
        <end position="483"/>
    </location>
</feature>